<keyword evidence="10" id="KW-0157">Chromophore</keyword>
<evidence type="ECO:0000256" key="12">
    <source>
        <dbReference type="PROSITE-ProRule" id="PRU00169"/>
    </source>
</evidence>
<dbReference type="EC" id="2.7.13.3" evidence="2"/>
<dbReference type="InterPro" id="IPR003018">
    <property type="entry name" value="GAF"/>
</dbReference>
<dbReference type="InterPro" id="IPR016132">
    <property type="entry name" value="Phyto_chromo_attachment"/>
</dbReference>
<dbReference type="Pfam" id="PF07536">
    <property type="entry name" value="HWE_HK"/>
    <property type="match status" value="1"/>
</dbReference>
<comment type="catalytic activity">
    <reaction evidence="1">
        <text>ATP + protein L-histidine = ADP + protein N-phospho-L-histidine.</text>
        <dbReference type="EC" id="2.7.13.3"/>
    </reaction>
</comment>
<dbReference type="RefSeq" id="WP_140848891.1">
    <property type="nucleotide sequence ID" value="NZ_RCZC01000002.1"/>
</dbReference>
<dbReference type="InterPro" id="IPR001294">
    <property type="entry name" value="Phytochrome"/>
</dbReference>
<organism evidence="15 16">
    <name type="scientific">Sphingomonas glacialis</name>
    <dbReference type="NCBI Taxonomy" id="658225"/>
    <lineage>
        <taxon>Bacteria</taxon>
        <taxon>Pseudomonadati</taxon>
        <taxon>Pseudomonadota</taxon>
        <taxon>Alphaproteobacteria</taxon>
        <taxon>Sphingomonadales</taxon>
        <taxon>Sphingomonadaceae</taxon>
        <taxon>Sphingomonas</taxon>
    </lineage>
</organism>
<evidence type="ECO:0000256" key="6">
    <source>
        <dbReference type="ARBA" id="ARBA00022679"/>
    </source>
</evidence>
<dbReference type="Gene3D" id="3.30.450.20">
    <property type="entry name" value="PAS domain"/>
    <property type="match status" value="1"/>
</dbReference>
<dbReference type="GO" id="GO:0005524">
    <property type="term" value="F:ATP binding"/>
    <property type="evidence" value="ECO:0007669"/>
    <property type="project" value="UniProtKB-KW"/>
</dbReference>
<evidence type="ECO:0000256" key="5">
    <source>
        <dbReference type="ARBA" id="ARBA00022606"/>
    </source>
</evidence>
<keyword evidence="6" id="KW-0808">Transferase</keyword>
<dbReference type="PANTHER" id="PTHR41523">
    <property type="entry name" value="TWO-COMPONENT SYSTEM SENSOR PROTEIN"/>
    <property type="match status" value="1"/>
</dbReference>
<keyword evidence="11" id="KW-0675">Receptor</keyword>
<dbReference type="Pfam" id="PF08446">
    <property type="entry name" value="PAS_2"/>
    <property type="match status" value="1"/>
</dbReference>
<keyword evidence="16" id="KW-1185">Reference proteome</keyword>
<dbReference type="SMART" id="SM00911">
    <property type="entry name" value="HWE_HK"/>
    <property type="match status" value="1"/>
</dbReference>
<dbReference type="SMART" id="SM00448">
    <property type="entry name" value="REC"/>
    <property type="match status" value="1"/>
</dbReference>
<dbReference type="SUPFAM" id="SSF55781">
    <property type="entry name" value="GAF domain-like"/>
    <property type="match status" value="2"/>
</dbReference>
<dbReference type="PANTHER" id="PTHR41523:SF8">
    <property type="entry name" value="ETHYLENE RESPONSE SENSOR PROTEIN"/>
    <property type="match status" value="1"/>
</dbReference>
<keyword evidence="7" id="KW-0547">Nucleotide-binding</keyword>
<dbReference type="InterPro" id="IPR036890">
    <property type="entry name" value="HATPase_C_sf"/>
</dbReference>
<dbReference type="InterPro" id="IPR009219">
    <property type="entry name" value="Bactrphtchr_CheY"/>
</dbReference>
<evidence type="ECO:0000313" key="15">
    <source>
        <dbReference type="EMBL" id="TPG54091.1"/>
    </source>
</evidence>
<reference evidence="15 16" key="1">
    <citation type="journal article" date="2019" name="Environ. Microbiol.">
        <title>Species interactions and distinct microbial communities in high Arctic permafrost affected cryosols are associated with the CH4 and CO2 gas fluxes.</title>
        <authorList>
            <person name="Altshuler I."/>
            <person name="Hamel J."/>
            <person name="Turney S."/>
            <person name="Magnuson E."/>
            <person name="Levesque R."/>
            <person name="Greer C."/>
            <person name="Whyte L.G."/>
        </authorList>
    </citation>
    <scope>NUCLEOTIDE SEQUENCE [LARGE SCALE GENOMIC DNA]</scope>
    <source>
        <strain evidence="15 16">E6.1</strain>
    </source>
</reference>
<dbReference type="InterPro" id="IPR035965">
    <property type="entry name" value="PAS-like_dom_sf"/>
</dbReference>
<evidence type="ECO:0000256" key="2">
    <source>
        <dbReference type="ARBA" id="ARBA00012438"/>
    </source>
</evidence>
<dbReference type="InterPro" id="IPR011006">
    <property type="entry name" value="CheY-like_superfamily"/>
</dbReference>
<evidence type="ECO:0000256" key="1">
    <source>
        <dbReference type="ARBA" id="ARBA00000085"/>
    </source>
</evidence>
<dbReference type="InterPro" id="IPR011102">
    <property type="entry name" value="Sig_transdc_His_kinase_HWE"/>
</dbReference>
<dbReference type="Proteomes" id="UP000319931">
    <property type="component" value="Unassembled WGS sequence"/>
</dbReference>
<keyword evidence="8" id="KW-0418">Kinase</keyword>
<dbReference type="PROSITE" id="PS50110">
    <property type="entry name" value="RESPONSE_REGULATORY"/>
    <property type="match status" value="1"/>
</dbReference>
<dbReference type="InterPro" id="IPR043150">
    <property type="entry name" value="Phytochrome_PHY_sf"/>
</dbReference>
<dbReference type="Gene3D" id="3.30.450.40">
    <property type="match status" value="1"/>
</dbReference>
<dbReference type="GO" id="GO:0009881">
    <property type="term" value="F:photoreceptor activity"/>
    <property type="evidence" value="ECO:0007669"/>
    <property type="project" value="UniProtKB-KW"/>
</dbReference>
<evidence type="ECO:0000256" key="9">
    <source>
        <dbReference type="ARBA" id="ARBA00022840"/>
    </source>
</evidence>
<dbReference type="Gene3D" id="3.30.565.10">
    <property type="entry name" value="Histidine kinase-like ATPase, C-terminal domain"/>
    <property type="match status" value="1"/>
</dbReference>
<dbReference type="AlphaFoldDB" id="A0A502FXD7"/>
<dbReference type="SUPFAM" id="SSF55785">
    <property type="entry name" value="PYP-like sensor domain (PAS domain)"/>
    <property type="match status" value="1"/>
</dbReference>
<feature type="domain" description="Phytochrome chromophore attachment site" evidence="13">
    <location>
        <begin position="143"/>
        <end position="300"/>
    </location>
</feature>
<evidence type="ECO:0000256" key="11">
    <source>
        <dbReference type="ARBA" id="ARBA00023170"/>
    </source>
</evidence>
<dbReference type="InterPro" id="IPR001789">
    <property type="entry name" value="Sig_transdc_resp-reg_receiver"/>
</dbReference>
<dbReference type="PIRSF" id="PIRSF036397">
    <property type="entry name" value="Bactrphtchrm_rec"/>
    <property type="match status" value="1"/>
</dbReference>
<dbReference type="PRINTS" id="PR01033">
    <property type="entry name" value="PHYTOCHROME"/>
</dbReference>
<keyword evidence="5" id="KW-0716">Sensory transduction</keyword>
<dbReference type="SUPFAM" id="SSF55874">
    <property type="entry name" value="ATPase domain of HSP90 chaperone/DNA topoisomerase II/histidine kinase"/>
    <property type="match status" value="1"/>
</dbReference>
<dbReference type="InterPro" id="IPR029016">
    <property type="entry name" value="GAF-like_dom_sf"/>
</dbReference>
<keyword evidence="4 12" id="KW-0597">Phosphoprotein</keyword>
<dbReference type="PROSITE" id="PS50046">
    <property type="entry name" value="PHYTOCHROME_2"/>
    <property type="match status" value="1"/>
</dbReference>
<evidence type="ECO:0000256" key="7">
    <source>
        <dbReference type="ARBA" id="ARBA00022741"/>
    </source>
</evidence>
<sequence>MADAFGTVDLTNCDREPIHILGAIQPIGFLLALTADWLVARASANIAAYIGHGPDDLIGLPLSEIFSSSVIHDLRNRAAILRGADAVERMFDIALLPDRQPFDVAMHYSGDQIVIEAEPASGEYGDASGMVRSMISRLDQCADMDAFFREGARQVRALIGFDRVMVYRFAADDSGEVVAEAVKAGIGKLLGLRYPASDIPVQARALYKRNLLRVIANVDDQPVPILPARDAAGQPLDLSLSVLRSVSPIHIEYLKNMGVQASLSISILVDGRLWGLFACHHYAPRCPTFERRSISELFAQMFAMRLESRERQATVEFERGARDIADQLLGAVASDDTLLKNPDWLGDILTRAIAADGVGVSIGGNHAFSGVTPPAEEFRRIVRALNSTAAGKVFATDRIAAILPGAETFASASAGLLAIPISRAPRDYVVLFRSEMVRSVRWAGDPHKPVEYGVNGPRLSPRESFAEWKEIVQGRSLPFTPSEVRVAETLRATLIEVVLRLADEASAERQQASARQEVLIAELNHRVRNVLGVIRGLIRQSQPAENVVQDFVKVVDGRIHALARAHNQITDDHWGPAPMQALIDAEAAAFLADGDKIVSDGAPVLLNPQAYSTMALVLHELVTNSTKYGSLSVPAGRVTICWERDAAEDLHFTWRESGGPAVAQPTRKGFGTTIIHRSVPYDIGGTADVEYRPEGVVARFRIPARHVSEAPPGIAPPVRYARPVPGLQPVVPDRMLQGRDVLLVEDSLIIALDAEDIVTRLGAETVTTAATVDGALDAIEQNRPAVAMLDINLGDRNSFAIADRLLALGVPFLFATGYGEQAKLPSDHQERMVVQKPYTLENVARAMDEMLGPVATE</sequence>
<protein>
    <recommendedName>
        <fullName evidence="2">histidine kinase</fullName>
        <ecNumber evidence="2">2.7.13.3</ecNumber>
    </recommendedName>
</protein>
<dbReference type="EMBL" id="RCZC01000002">
    <property type="protein sequence ID" value="TPG54091.1"/>
    <property type="molecule type" value="Genomic_DNA"/>
</dbReference>
<comment type="caution">
    <text evidence="15">The sequence shown here is derived from an EMBL/GenBank/DDBJ whole genome shotgun (WGS) entry which is preliminary data.</text>
</comment>
<keyword evidence="9" id="KW-0067">ATP-binding</keyword>
<dbReference type="Gene3D" id="3.40.50.2300">
    <property type="match status" value="1"/>
</dbReference>
<dbReference type="GO" id="GO:0009584">
    <property type="term" value="P:detection of visible light"/>
    <property type="evidence" value="ECO:0007669"/>
    <property type="project" value="InterPro"/>
</dbReference>
<feature type="modified residue" description="4-aspartylphosphate" evidence="12">
    <location>
        <position position="790"/>
    </location>
</feature>
<dbReference type="OrthoDB" id="9760752at2"/>
<evidence type="ECO:0000256" key="4">
    <source>
        <dbReference type="ARBA" id="ARBA00022553"/>
    </source>
</evidence>
<dbReference type="Pfam" id="PF00360">
    <property type="entry name" value="PHY"/>
    <property type="match status" value="1"/>
</dbReference>
<evidence type="ECO:0000256" key="10">
    <source>
        <dbReference type="ARBA" id="ARBA00022991"/>
    </source>
</evidence>
<name>A0A502FXD7_9SPHN</name>
<dbReference type="InterPro" id="IPR013654">
    <property type="entry name" value="PAS_2"/>
</dbReference>
<evidence type="ECO:0000256" key="3">
    <source>
        <dbReference type="ARBA" id="ARBA00022543"/>
    </source>
</evidence>
<dbReference type="GO" id="GO:0004673">
    <property type="term" value="F:protein histidine kinase activity"/>
    <property type="evidence" value="ECO:0007669"/>
    <property type="project" value="UniProtKB-EC"/>
</dbReference>
<dbReference type="SUPFAM" id="SSF52172">
    <property type="entry name" value="CheY-like"/>
    <property type="match status" value="1"/>
</dbReference>
<accession>A0A502FXD7</accession>
<evidence type="ECO:0000259" key="13">
    <source>
        <dbReference type="PROSITE" id="PS50046"/>
    </source>
</evidence>
<evidence type="ECO:0000256" key="8">
    <source>
        <dbReference type="ARBA" id="ARBA00022777"/>
    </source>
</evidence>
<dbReference type="GO" id="GO:0006355">
    <property type="term" value="P:regulation of DNA-templated transcription"/>
    <property type="evidence" value="ECO:0007669"/>
    <property type="project" value="InterPro"/>
</dbReference>
<dbReference type="GO" id="GO:0000160">
    <property type="term" value="P:phosphorelay signal transduction system"/>
    <property type="evidence" value="ECO:0007669"/>
    <property type="project" value="InterPro"/>
</dbReference>
<dbReference type="Gene3D" id="3.30.450.270">
    <property type="match status" value="1"/>
</dbReference>
<keyword evidence="3" id="KW-0600">Photoreceptor protein</keyword>
<dbReference type="InterPro" id="IPR013515">
    <property type="entry name" value="Phytochrome_cen-reg"/>
</dbReference>
<dbReference type="Pfam" id="PF01590">
    <property type="entry name" value="GAF"/>
    <property type="match status" value="1"/>
</dbReference>
<proteinExistence type="predicted"/>
<evidence type="ECO:0000313" key="16">
    <source>
        <dbReference type="Proteomes" id="UP000319931"/>
    </source>
</evidence>
<dbReference type="SMART" id="SM00065">
    <property type="entry name" value="GAF"/>
    <property type="match status" value="1"/>
</dbReference>
<evidence type="ECO:0000259" key="14">
    <source>
        <dbReference type="PROSITE" id="PS50110"/>
    </source>
</evidence>
<feature type="domain" description="Response regulatory" evidence="14">
    <location>
        <begin position="740"/>
        <end position="851"/>
    </location>
</feature>
<gene>
    <name evidence="15" type="ORF">EAH76_05155</name>
</gene>